<keyword evidence="7" id="KW-0808">Transferase</keyword>
<dbReference type="PANTHER" id="PTHR46577:SF1">
    <property type="entry name" value="HTH-TYPE TRANSCRIPTIONAL REGULATORY PROTEIN GABR"/>
    <property type="match status" value="1"/>
</dbReference>
<keyword evidence="5" id="KW-0804">Transcription</keyword>
<evidence type="ECO:0000313" key="7">
    <source>
        <dbReference type="EMBL" id="NJP97174.1"/>
    </source>
</evidence>
<evidence type="ECO:0000256" key="5">
    <source>
        <dbReference type="ARBA" id="ARBA00023163"/>
    </source>
</evidence>
<dbReference type="RefSeq" id="WP_168018995.1">
    <property type="nucleotide sequence ID" value="NZ_JAATEP010000060.1"/>
</dbReference>
<dbReference type="InterPro" id="IPR004839">
    <property type="entry name" value="Aminotransferase_I/II_large"/>
</dbReference>
<dbReference type="InterPro" id="IPR015424">
    <property type="entry name" value="PyrdxlP-dep_Trfase"/>
</dbReference>
<dbReference type="CDD" id="cd07377">
    <property type="entry name" value="WHTH_GntR"/>
    <property type="match status" value="1"/>
</dbReference>
<name>A0ABX1BMX3_9ACTN</name>
<evidence type="ECO:0000256" key="2">
    <source>
        <dbReference type="ARBA" id="ARBA00022898"/>
    </source>
</evidence>
<dbReference type="InterPro" id="IPR036390">
    <property type="entry name" value="WH_DNA-bd_sf"/>
</dbReference>
<feature type="domain" description="HTH gntR-type" evidence="6">
    <location>
        <begin position="24"/>
        <end position="92"/>
    </location>
</feature>
<protein>
    <submittedName>
        <fullName evidence="7">PLP-dependent aminotransferase family protein</fullName>
    </submittedName>
</protein>
<dbReference type="Gene3D" id="1.10.10.10">
    <property type="entry name" value="Winged helix-like DNA-binding domain superfamily/Winged helix DNA-binding domain"/>
    <property type="match status" value="1"/>
</dbReference>
<comment type="caution">
    <text evidence="7">The sequence shown here is derived from an EMBL/GenBank/DDBJ whole genome shotgun (WGS) entry which is preliminary data.</text>
</comment>
<evidence type="ECO:0000256" key="1">
    <source>
        <dbReference type="ARBA" id="ARBA00005384"/>
    </source>
</evidence>
<keyword evidence="7" id="KW-0032">Aminotransferase</keyword>
<reference evidence="7 8" key="1">
    <citation type="submission" date="2020-03" db="EMBL/GenBank/DDBJ databases">
        <title>WGS of actinomycetes isolated from Thailand.</title>
        <authorList>
            <person name="Thawai C."/>
        </authorList>
    </citation>
    <scope>NUCLEOTIDE SEQUENCE [LARGE SCALE GENOMIC DNA]</scope>
    <source>
        <strain evidence="7 8">FMUSA5-5</strain>
    </source>
</reference>
<keyword evidence="2" id="KW-0663">Pyridoxal phosphate</keyword>
<evidence type="ECO:0000256" key="4">
    <source>
        <dbReference type="ARBA" id="ARBA00023125"/>
    </source>
</evidence>
<dbReference type="PANTHER" id="PTHR46577">
    <property type="entry name" value="HTH-TYPE TRANSCRIPTIONAL REGULATORY PROTEIN GABR"/>
    <property type="match status" value="1"/>
</dbReference>
<organism evidence="7 8">
    <name type="scientific">Nonomuraea composti</name>
    <dbReference type="NCBI Taxonomy" id="2720023"/>
    <lineage>
        <taxon>Bacteria</taxon>
        <taxon>Bacillati</taxon>
        <taxon>Actinomycetota</taxon>
        <taxon>Actinomycetes</taxon>
        <taxon>Streptosporangiales</taxon>
        <taxon>Streptosporangiaceae</taxon>
        <taxon>Nonomuraea</taxon>
    </lineage>
</organism>
<dbReference type="PROSITE" id="PS50949">
    <property type="entry name" value="HTH_GNTR"/>
    <property type="match status" value="1"/>
</dbReference>
<dbReference type="InterPro" id="IPR036388">
    <property type="entry name" value="WH-like_DNA-bd_sf"/>
</dbReference>
<dbReference type="EMBL" id="JAATEP010000060">
    <property type="protein sequence ID" value="NJP97174.1"/>
    <property type="molecule type" value="Genomic_DNA"/>
</dbReference>
<dbReference type="SUPFAM" id="SSF46785">
    <property type="entry name" value="Winged helix' DNA-binding domain"/>
    <property type="match status" value="1"/>
</dbReference>
<comment type="similarity">
    <text evidence="1">In the C-terminal section; belongs to the class-I pyridoxal-phosphate-dependent aminotransferase family.</text>
</comment>
<sequence>MREDWAGSGVDLHLDLHLELPARGGRRRALEEALRRAVREGRLPHGTRLPSSRALAAELRLSRGTVSAAYDQLVAEGYLTTRPGSGTEIAPTHPPTHPPALPPSVVAEPEAAPVHDLRPGQPDLSAFPARAWMRATRHVLDTAPAAVLGPCDPRGRIELRTALAAYLARTRGVLTTPDLIVVTTGFVQAINLLAQVVEGPFAMEDPGHDFYRDVVRRAGREVVPLPVDELGARTGTLTSDVAAAVVTPAHQYPMGVPLHPSRRLALREWGGLVVEDDYDGEFRYDRQPVGAFQGTAPERVVYCGTTSESLGPGLRLGWMAVPPALIGPLTEAKRYADAHTEVLGQLVLARLIETHAYDRHIRAARLRYRRRLELLRARLPHACLPGVAAGLRALLLLPPGGPPEAEVLAACERAGIALRPASPLWHGEGRDGLLIGYAAPSERAYPRALEALAGTLARWEPRARPARSTQ</sequence>
<dbReference type="CDD" id="cd00609">
    <property type="entry name" value="AAT_like"/>
    <property type="match status" value="1"/>
</dbReference>
<dbReference type="Pfam" id="PF00392">
    <property type="entry name" value="GntR"/>
    <property type="match status" value="1"/>
</dbReference>
<dbReference type="Proteomes" id="UP000696294">
    <property type="component" value="Unassembled WGS sequence"/>
</dbReference>
<dbReference type="GO" id="GO:0008483">
    <property type="term" value="F:transaminase activity"/>
    <property type="evidence" value="ECO:0007669"/>
    <property type="project" value="UniProtKB-KW"/>
</dbReference>
<dbReference type="InterPro" id="IPR015421">
    <property type="entry name" value="PyrdxlP-dep_Trfase_major"/>
</dbReference>
<evidence type="ECO:0000256" key="3">
    <source>
        <dbReference type="ARBA" id="ARBA00023015"/>
    </source>
</evidence>
<keyword evidence="8" id="KW-1185">Reference proteome</keyword>
<dbReference type="InterPro" id="IPR051446">
    <property type="entry name" value="HTH_trans_reg/aminotransferase"/>
</dbReference>
<evidence type="ECO:0000259" key="6">
    <source>
        <dbReference type="PROSITE" id="PS50949"/>
    </source>
</evidence>
<evidence type="ECO:0000313" key="8">
    <source>
        <dbReference type="Proteomes" id="UP000696294"/>
    </source>
</evidence>
<dbReference type="Gene3D" id="3.40.640.10">
    <property type="entry name" value="Type I PLP-dependent aspartate aminotransferase-like (Major domain)"/>
    <property type="match status" value="1"/>
</dbReference>
<dbReference type="SUPFAM" id="SSF53383">
    <property type="entry name" value="PLP-dependent transferases"/>
    <property type="match status" value="1"/>
</dbReference>
<dbReference type="InterPro" id="IPR000524">
    <property type="entry name" value="Tscrpt_reg_HTH_GntR"/>
</dbReference>
<proteinExistence type="inferred from homology"/>
<gene>
    <name evidence="7" type="ORF">HCN51_48460</name>
</gene>
<dbReference type="SMART" id="SM00345">
    <property type="entry name" value="HTH_GNTR"/>
    <property type="match status" value="1"/>
</dbReference>
<keyword evidence="3" id="KW-0805">Transcription regulation</keyword>
<keyword evidence="4" id="KW-0238">DNA-binding</keyword>
<accession>A0ABX1BMX3</accession>
<dbReference type="PRINTS" id="PR00035">
    <property type="entry name" value="HTHGNTR"/>
</dbReference>
<dbReference type="Pfam" id="PF00155">
    <property type="entry name" value="Aminotran_1_2"/>
    <property type="match status" value="1"/>
</dbReference>